<evidence type="ECO:0000256" key="1">
    <source>
        <dbReference type="ARBA" id="ARBA00009437"/>
    </source>
</evidence>
<dbReference type="InterPro" id="IPR000847">
    <property type="entry name" value="LysR_HTH_N"/>
</dbReference>
<keyword evidence="4" id="KW-0804">Transcription</keyword>
<evidence type="ECO:0000313" key="7">
    <source>
        <dbReference type="Proteomes" id="UP000054537"/>
    </source>
</evidence>
<dbReference type="Gene3D" id="3.40.190.10">
    <property type="entry name" value="Periplasmic binding protein-like II"/>
    <property type="match status" value="2"/>
</dbReference>
<dbReference type="RefSeq" id="WP_043533897.1">
    <property type="nucleotide sequence ID" value="NZ_BAABKU010000010.1"/>
</dbReference>
<evidence type="ECO:0000313" key="6">
    <source>
        <dbReference type="EMBL" id="KHD71995.1"/>
    </source>
</evidence>
<evidence type="ECO:0000259" key="5">
    <source>
        <dbReference type="PROSITE" id="PS50931"/>
    </source>
</evidence>
<keyword evidence="3" id="KW-0238">DNA-binding</keyword>
<accession>A0A0A6U7F7</accession>
<dbReference type="OrthoDB" id="3176554at2"/>
<dbReference type="PANTHER" id="PTHR30346">
    <property type="entry name" value="TRANSCRIPTIONAL DUAL REGULATOR HCAR-RELATED"/>
    <property type="match status" value="1"/>
</dbReference>
<dbReference type="Gene3D" id="1.10.10.10">
    <property type="entry name" value="Winged helix-like DNA-binding domain superfamily/Winged helix DNA-binding domain"/>
    <property type="match status" value="1"/>
</dbReference>
<evidence type="ECO:0000256" key="2">
    <source>
        <dbReference type="ARBA" id="ARBA00023015"/>
    </source>
</evidence>
<dbReference type="SUPFAM" id="SSF46785">
    <property type="entry name" value="Winged helix' DNA-binding domain"/>
    <property type="match status" value="1"/>
</dbReference>
<proteinExistence type="inferred from homology"/>
<dbReference type="FunFam" id="1.10.10.10:FF:000001">
    <property type="entry name" value="LysR family transcriptional regulator"/>
    <property type="match status" value="1"/>
</dbReference>
<dbReference type="Pfam" id="PF00126">
    <property type="entry name" value="HTH_1"/>
    <property type="match status" value="1"/>
</dbReference>
<dbReference type="InterPro" id="IPR005119">
    <property type="entry name" value="LysR_subst-bd"/>
</dbReference>
<dbReference type="InterPro" id="IPR036390">
    <property type="entry name" value="WH_DNA-bd_sf"/>
</dbReference>
<organism evidence="6 7">
    <name type="scientific">Actinoplanes utahensis</name>
    <dbReference type="NCBI Taxonomy" id="1869"/>
    <lineage>
        <taxon>Bacteria</taxon>
        <taxon>Bacillati</taxon>
        <taxon>Actinomycetota</taxon>
        <taxon>Actinomycetes</taxon>
        <taxon>Micromonosporales</taxon>
        <taxon>Micromonosporaceae</taxon>
        <taxon>Actinoplanes</taxon>
    </lineage>
</organism>
<reference evidence="6 7" key="1">
    <citation type="submission" date="2014-10" db="EMBL/GenBank/DDBJ databases">
        <title>Draft genome sequence of Actinoplanes utahensis NRRL 12052.</title>
        <authorList>
            <person name="Velasco-Bucheli B."/>
            <person name="del Cerro C."/>
            <person name="Hormigo D."/>
            <person name="Garcia J.L."/>
            <person name="Acebal C."/>
            <person name="Arroyo M."/>
            <person name="de la Mata I."/>
        </authorList>
    </citation>
    <scope>NUCLEOTIDE SEQUENCE [LARGE SCALE GENOMIC DNA]</scope>
    <source>
        <strain evidence="6 7">NRRL 12052</strain>
    </source>
</reference>
<dbReference type="eggNOG" id="COG0583">
    <property type="taxonomic scope" value="Bacteria"/>
</dbReference>
<gene>
    <name evidence="6" type="ORF">MB27_42485</name>
</gene>
<comment type="caution">
    <text evidence="6">The sequence shown here is derived from an EMBL/GenBank/DDBJ whole genome shotgun (WGS) entry which is preliminary data.</text>
</comment>
<comment type="similarity">
    <text evidence="1">Belongs to the LysR transcriptional regulatory family.</text>
</comment>
<sequence length="295" mass="31124">MTAELRHLRAFLAIAAEGNITRAATRLHVTQPALSRTLRQLETHLGVGLVDRSTHHLDLTPAGRAFRDRAAAAVAAVDDVLDPARAGSWPLRLGHTWSALGEHTTTLLRAWQQAHPDIPLRLLRIDDRSAGLLQGRTDAAVLREPGDIPGVRTELLTTEERVAAVPTASTLAARARLSLADLTGWRIAINTVTGTTSLDLWPPGAAPAATVEVANTDDWLLAIAAGDTAGVTSTATAVMYPHPAITYLPLTGAAPISLHVAWRPPAAHPAVPALVTLLKDLFGGTPRTPAPPIPG</sequence>
<dbReference type="Proteomes" id="UP000054537">
    <property type="component" value="Unassembled WGS sequence"/>
</dbReference>
<protein>
    <submittedName>
        <fullName evidence="6">LysR family transcriptional regulator</fullName>
    </submittedName>
</protein>
<feature type="domain" description="HTH lysR-type" evidence="5">
    <location>
        <begin position="1"/>
        <end position="60"/>
    </location>
</feature>
<dbReference type="AlphaFoldDB" id="A0A0A6U7F7"/>
<dbReference type="Pfam" id="PF03466">
    <property type="entry name" value="LysR_substrate"/>
    <property type="match status" value="1"/>
</dbReference>
<dbReference type="InterPro" id="IPR036388">
    <property type="entry name" value="WH-like_DNA-bd_sf"/>
</dbReference>
<keyword evidence="7" id="KW-1185">Reference proteome</keyword>
<dbReference type="GO" id="GO:0003677">
    <property type="term" value="F:DNA binding"/>
    <property type="evidence" value="ECO:0007669"/>
    <property type="project" value="UniProtKB-KW"/>
</dbReference>
<dbReference type="GO" id="GO:0003700">
    <property type="term" value="F:DNA-binding transcription factor activity"/>
    <property type="evidence" value="ECO:0007669"/>
    <property type="project" value="InterPro"/>
</dbReference>
<keyword evidence="2" id="KW-0805">Transcription regulation</keyword>
<dbReference type="GO" id="GO:0032993">
    <property type="term" value="C:protein-DNA complex"/>
    <property type="evidence" value="ECO:0007669"/>
    <property type="project" value="TreeGrafter"/>
</dbReference>
<name>A0A0A6U7F7_ACTUT</name>
<dbReference type="PROSITE" id="PS50931">
    <property type="entry name" value="HTH_LYSR"/>
    <property type="match status" value="1"/>
</dbReference>
<dbReference type="SUPFAM" id="SSF53850">
    <property type="entry name" value="Periplasmic binding protein-like II"/>
    <property type="match status" value="1"/>
</dbReference>
<dbReference type="PRINTS" id="PR00039">
    <property type="entry name" value="HTHLYSR"/>
</dbReference>
<dbReference type="STRING" id="1869.MB27_42485"/>
<evidence type="ECO:0000256" key="4">
    <source>
        <dbReference type="ARBA" id="ARBA00023163"/>
    </source>
</evidence>
<evidence type="ECO:0000256" key="3">
    <source>
        <dbReference type="ARBA" id="ARBA00023125"/>
    </source>
</evidence>
<dbReference type="PANTHER" id="PTHR30346:SF28">
    <property type="entry name" value="HTH-TYPE TRANSCRIPTIONAL REGULATOR CYNR"/>
    <property type="match status" value="1"/>
</dbReference>
<dbReference type="EMBL" id="JRTT01000141">
    <property type="protein sequence ID" value="KHD71995.1"/>
    <property type="molecule type" value="Genomic_DNA"/>
</dbReference>